<comment type="subcellular location">
    <subcellularLocation>
        <location evidence="1">Cell inner membrane</location>
        <topology evidence="1">Peripheral membrane protein</topology>
    </subcellularLocation>
</comment>
<keyword evidence="3" id="KW-0813">Transport</keyword>
<dbReference type="InterPro" id="IPR017871">
    <property type="entry name" value="ABC_transporter-like_CS"/>
</dbReference>
<name>A0A3E1R8S2_9BURK</name>
<feature type="domain" description="ABC transporter" evidence="8">
    <location>
        <begin position="23"/>
        <end position="274"/>
    </location>
</feature>
<dbReference type="NCBIfam" id="TIGR01727">
    <property type="entry name" value="oligo_HPY"/>
    <property type="match status" value="1"/>
</dbReference>
<dbReference type="GO" id="GO:0005886">
    <property type="term" value="C:plasma membrane"/>
    <property type="evidence" value="ECO:0007669"/>
    <property type="project" value="UniProtKB-SubCell"/>
</dbReference>
<evidence type="ECO:0000256" key="7">
    <source>
        <dbReference type="ARBA" id="ARBA00023136"/>
    </source>
</evidence>
<keyword evidence="5" id="KW-0547">Nucleotide-binding</keyword>
<dbReference type="AlphaFoldDB" id="A0A3E1R8S2"/>
<keyword evidence="4" id="KW-1003">Cell membrane</keyword>
<protein>
    <submittedName>
        <fullName evidence="9">ABC transporter ATP-binding protein</fullName>
    </submittedName>
</protein>
<dbReference type="SUPFAM" id="SSF52540">
    <property type="entry name" value="P-loop containing nucleoside triphosphate hydrolases"/>
    <property type="match status" value="1"/>
</dbReference>
<organism evidence="9 10">
    <name type="scientific">Rhodoferax lacus</name>
    <dbReference type="NCBI Taxonomy" id="2184758"/>
    <lineage>
        <taxon>Bacteria</taxon>
        <taxon>Pseudomonadati</taxon>
        <taxon>Pseudomonadota</taxon>
        <taxon>Betaproteobacteria</taxon>
        <taxon>Burkholderiales</taxon>
        <taxon>Comamonadaceae</taxon>
        <taxon>Rhodoferax</taxon>
    </lineage>
</organism>
<dbReference type="OrthoDB" id="9802772at2"/>
<dbReference type="Pfam" id="PF08352">
    <property type="entry name" value="oligo_HPY"/>
    <property type="match status" value="1"/>
</dbReference>
<evidence type="ECO:0000259" key="8">
    <source>
        <dbReference type="PROSITE" id="PS50893"/>
    </source>
</evidence>
<dbReference type="GO" id="GO:0055085">
    <property type="term" value="P:transmembrane transport"/>
    <property type="evidence" value="ECO:0007669"/>
    <property type="project" value="UniProtKB-ARBA"/>
</dbReference>
<evidence type="ECO:0000256" key="2">
    <source>
        <dbReference type="ARBA" id="ARBA00005417"/>
    </source>
</evidence>
<dbReference type="Pfam" id="PF00005">
    <property type="entry name" value="ABC_tran"/>
    <property type="match status" value="1"/>
</dbReference>
<dbReference type="GO" id="GO:0005524">
    <property type="term" value="F:ATP binding"/>
    <property type="evidence" value="ECO:0007669"/>
    <property type="project" value="UniProtKB-KW"/>
</dbReference>
<dbReference type="EMBL" id="QFZK01000012">
    <property type="protein sequence ID" value="RFO95756.1"/>
    <property type="molecule type" value="Genomic_DNA"/>
</dbReference>
<comment type="caution">
    <text evidence="9">The sequence shown here is derived from an EMBL/GenBank/DDBJ whole genome shotgun (WGS) entry which is preliminary data.</text>
</comment>
<dbReference type="InterPro" id="IPR013563">
    <property type="entry name" value="Oligopep_ABC_C"/>
</dbReference>
<dbReference type="InterPro" id="IPR050388">
    <property type="entry name" value="ABC_Ni/Peptide_Import"/>
</dbReference>
<comment type="similarity">
    <text evidence="2">Belongs to the ABC transporter superfamily.</text>
</comment>
<dbReference type="Proteomes" id="UP000260665">
    <property type="component" value="Unassembled WGS sequence"/>
</dbReference>
<dbReference type="PROSITE" id="PS00211">
    <property type="entry name" value="ABC_TRANSPORTER_1"/>
    <property type="match status" value="1"/>
</dbReference>
<dbReference type="PROSITE" id="PS50893">
    <property type="entry name" value="ABC_TRANSPORTER_2"/>
    <property type="match status" value="1"/>
</dbReference>
<keyword evidence="7" id="KW-0472">Membrane</keyword>
<evidence type="ECO:0000256" key="6">
    <source>
        <dbReference type="ARBA" id="ARBA00022840"/>
    </source>
</evidence>
<dbReference type="SMART" id="SM00382">
    <property type="entry name" value="AAA"/>
    <property type="match status" value="1"/>
</dbReference>
<dbReference type="PANTHER" id="PTHR43297:SF7">
    <property type="entry name" value="D,D-DIPEPTIDE TRANSPORT ATP-BINDING PROTEIN DDPD-RELATED"/>
    <property type="match status" value="1"/>
</dbReference>
<dbReference type="GO" id="GO:0016887">
    <property type="term" value="F:ATP hydrolysis activity"/>
    <property type="evidence" value="ECO:0007669"/>
    <property type="project" value="InterPro"/>
</dbReference>
<dbReference type="CDD" id="cd03257">
    <property type="entry name" value="ABC_NikE_OppD_transporters"/>
    <property type="match status" value="1"/>
</dbReference>
<evidence type="ECO:0000256" key="3">
    <source>
        <dbReference type="ARBA" id="ARBA00022448"/>
    </source>
</evidence>
<dbReference type="GO" id="GO:0015833">
    <property type="term" value="P:peptide transport"/>
    <property type="evidence" value="ECO:0007669"/>
    <property type="project" value="InterPro"/>
</dbReference>
<keyword evidence="6 9" id="KW-0067">ATP-binding</keyword>
<dbReference type="InterPro" id="IPR003593">
    <property type="entry name" value="AAA+_ATPase"/>
</dbReference>
<dbReference type="PANTHER" id="PTHR43297">
    <property type="entry name" value="OLIGOPEPTIDE TRANSPORT ATP-BINDING PROTEIN APPD"/>
    <property type="match status" value="1"/>
</dbReference>
<evidence type="ECO:0000313" key="10">
    <source>
        <dbReference type="Proteomes" id="UP000260665"/>
    </source>
</evidence>
<sequence>MHTSTSPSSSTSATATTTPQTVLDIQDLSIEFPIYKGAVRAVNGVTVRIARGEVVGIVGESGSAKSVTAMMAMRLLPEGRFQVTGGSVTLLGRDVVAAREQDMLDIRGRDVSMIFQEPLTALNPTQRIERQMLEVIRLHRPCSKQEARALAIRLLGDMRIADPEQVLQRYPFELSGGMRQRILIALAFSCDPKIIIADEPTTALDVTVQRQVLQLMRAKARDLGTAILFISHDLALVSQFCDRVYVMYAGSVVEAGPTAAVLGTPMHPYTRALLRALPECALPGELLQSIPGTVPNLSQPLLGCSFAPRCPQAQAQCQHKPPLQAVASHHQSACWFAKETL</sequence>
<dbReference type="RefSeq" id="WP_117179142.1">
    <property type="nucleotide sequence ID" value="NZ_QFZK01000012.1"/>
</dbReference>
<dbReference type="Gene3D" id="3.40.50.300">
    <property type="entry name" value="P-loop containing nucleotide triphosphate hydrolases"/>
    <property type="match status" value="1"/>
</dbReference>
<gene>
    <name evidence="9" type="ORF">DIC66_16325</name>
</gene>
<dbReference type="FunFam" id="3.40.50.300:FF:000016">
    <property type="entry name" value="Oligopeptide ABC transporter ATP-binding component"/>
    <property type="match status" value="1"/>
</dbReference>
<dbReference type="InterPro" id="IPR027417">
    <property type="entry name" value="P-loop_NTPase"/>
</dbReference>
<reference evidence="9 10" key="1">
    <citation type="submission" date="2018-05" db="EMBL/GenBank/DDBJ databases">
        <title>Rhodoferax soyangensis sp.nov., isolated from an oligotrophic freshwater lake.</title>
        <authorList>
            <person name="Park M."/>
        </authorList>
    </citation>
    <scope>NUCLEOTIDE SEQUENCE [LARGE SCALE GENOMIC DNA]</scope>
    <source>
        <strain evidence="9 10">IMCC26218</strain>
    </source>
</reference>
<evidence type="ECO:0000256" key="1">
    <source>
        <dbReference type="ARBA" id="ARBA00004417"/>
    </source>
</evidence>
<evidence type="ECO:0000313" key="9">
    <source>
        <dbReference type="EMBL" id="RFO95756.1"/>
    </source>
</evidence>
<dbReference type="InterPro" id="IPR003439">
    <property type="entry name" value="ABC_transporter-like_ATP-bd"/>
</dbReference>
<evidence type="ECO:0000256" key="5">
    <source>
        <dbReference type="ARBA" id="ARBA00022741"/>
    </source>
</evidence>
<accession>A0A3E1R8S2</accession>
<keyword evidence="10" id="KW-1185">Reference proteome</keyword>
<evidence type="ECO:0000256" key="4">
    <source>
        <dbReference type="ARBA" id="ARBA00022475"/>
    </source>
</evidence>
<proteinExistence type="inferred from homology"/>